<reference evidence="6 7" key="1">
    <citation type="journal article" date="2016" name="MSphere">
        <title>Isolation and Characterization of a Novel Gammaherpesvirus from a Microbat Cell Line.</title>
        <authorList>
            <person name="Shabman R.S."/>
            <person name="Shrivastava S."/>
            <person name="Tsibane T."/>
            <person name="Attie O."/>
            <person name="Jayaprakash A."/>
            <person name="Mire C.E."/>
            <person name="Dilley K.E."/>
            <person name="Puri V."/>
            <person name="Stockwell T.B."/>
            <person name="Geisbert T.W."/>
            <person name="Sachidanandam R."/>
            <person name="Basler C.F."/>
        </authorList>
    </citation>
    <scope>NUCLEOTIDE SEQUENCE [LARGE SCALE GENOMIC DNA]</scope>
    <source>
        <strain evidence="6 7">My-HV8/Myotis velifer incautus/USA/FCGHV/2011</strain>
    </source>
</reference>
<keyword evidence="7" id="KW-1185">Reference proteome</keyword>
<dbReference type="KEGG" id="vg:26836950"/>
<evidence type="ECO:0000313" key="6">
    <source>
        <dbReference type="EMBL" id="AMA67388.1"/>
    </source>
</evidence>
<sequence>MASSETGDTREQLRNFLNKQCMWIRNTNSTRYVKIFHATTSCASKFADINPQNSAYNVSLIIVRPKHGNKSIVVYVNNKLVDKCTPEVISIKQVPVSVGLFLIYFGQFADVECSFSTPEEPLPPDVESVPLITPSILWSTSTVISQDEIKQEVANTKFRHLGRAVWFDGQTFFLFLVSQKYFACCPEMGKVPYLGAFVNNLTKCSDPICLPCNMENMHANVAEGHTDQSSNWQCITCPCLLSCNILQNDTAPITGNREYLSILFGPKNCTKIASLRMIPRKKPAKLSRVIHGITYDGEVVKPIAGNFDLIKLSTFYARCLMYQCVFLKRHTLQ</sequence>
<keyword evidence="4" id="KW-0426">Late protein</keyword>
<keyword evidence="1" id="KW-1048">Host nucleus</keyword>
<dbReference type="EMBL" id="KU220026">
    <property type="protein sequence ID" value="AMA67388.1"/>
    <property type="molecule type" value="Genomic_DNA"/>
</dbReference>
<proteinExistence type="inferred from homology"/>
<name>A0A0X9YMJ1_9GAMA</name>
<evidence type="ECO:0000256" key="3">
    <source>
        <dbReference type="ARBA" id="ARBA00022844"/>
    </source>
</evidence>
<evidence type="ECO:0000256" key="5">
    <source>
        <dbReference type="ARBA" id="ARBA00023200"/>
    </source>
</evidence>
<evidence type="ECO:0000256" key="2">
    <source>
        <dbReference type="ARBA" id="ARBA00022580"/>
    </source>
</evidence>
<dbReference type="Proteomes" id="UP000207650">
    <property type="component" value="Segment"/>
</dbReference>
<dbReference type="Pfam" id="PF03044">
    <property type="entry name" value="Herpes_UL16"/>
    <property type="match status" value="1"/>
</dbReference>
<dbReference type="GO" id="GO:0044423">
    <property type="term" value="C:virion component"/>
    <property type="evidence" value="ECO:0007669"/>
    <property type="project" value="UniProtKB-KW"/>
</dbReference>
<keyword evidence="3" id="KW-0946">Virion</keyword>
<evidence type="ECO:0000256" key="4">
    <source>
        <dbReference type="ARBA" id="ARBA00022921"/>
    </source>
</evidence>
<protein>
    <submittedName>
        <fullName evidence="6">Tegument protein UL16</fullName>
    </submittedName>
</protein>
<evidence type="ECO:0000256" key="1">
    <source>
        <dbReference type="ARBA" id="ARBA00022562"/>
    </source>
</evidence>
<dbReference type="OrthoDB" id="8436at10239"/>
<accession>A0A0X9YMJ1</accession>
<gene>
    <name evidence="6" type="primary">ORF33</name>
    <name evidence="6" type="ORF">AOT99_gpORF33</name>
</gene>
<keyword evidence="2" id="KW-0920">Virion tegument</keyword>
<evidence type="ECO:0000313" key="7">
    <source>
        <dbReference type="Proteomes" id="UP000207650"/>
    </source>
</evidence>
<organism evidence="6 7">
    <name type="scientific">Vespertilionid gammaherpesvirus 1</name>
    <dbReference type="NCBI Taxonomy" id="2560830"/>
    <lineage>
        <taxon>Viruses</taxon>
        <taxon>Duplodnaviria</taxon>
        <taxon>Heunggongvirae</taxon>
        <taxon>Peploviricota</taxon>
        <taxon>Herviviricetes</taxon>
        <taxon>Herpesvirales</taxon>
        <taxon>Orthoherpesviridae</taxon>
        <taxon>Gammaherpesvirinae</taxon>
        <taxon>Percavirus</taxon>
        <taxon>Percavirus vespertilionidgamma1</taxon>
    </lineage>
</organism>
<dbReference type="HAMAP" id="MF_04039">
    <property type="entry name" value="HSV_CEP2"/>
    <property type="match status" value="1"/>
</dbReference>
<keyword evidence="5" id="KW-1035">Host cytoplasm</keyword>
<dbReference type="InterPro" id="IPR004286">
    <property type="entry name" value="Herpes_UL16/UL94"/>
</dbReference>